<dbReference type="AlphaFoldDB" id="A0A179A042"/>
<feature type="transmembrane region" description="Helical" evidence="1">
    <location>
        <begin position="363"/>
        <end position="386"/>
    </location>
</feature>
<evidence type="ECO:0000313" key="2">
    <source>
        <dbReference type="EMBL" id="OAP64976.1"/>
    </source>
</evidence>
<dbReference type="EMBL" id="LVYI01000001">
    <property type="protein sequence ID" value="OAP64976.1"/>
    <property type="molecule type" value="Genomic_DNA"/>
</dbReference>
<dbReference type="GeneID" id="30005118"/>
<sequence>MSGRRRHVLVTIALLLIFGFAVDSMWLLLLRNSYMSTLAHIRDVGPRHLPGSDTPIRSRYSGIPLLDYWFAVMQTILANVTDGSAPRLSLYAFHFAGQLGSMTTLLIMESMRVGNKGTLVSWFMPWGLLMTAYGYAVIMPVYGIVHLFVSSTTSPSSENVQAKQEIQIPDHIGLYTLPAAIVLGYGMPVLLMALPIFTTDWHQLFVAGWHLFPIWVALSHFLLKLLASSVSIGPPLNSTPNQTMSSATEYDKTYRFTRKRSLRRSYRIAFRLSAATHVLTIIIIGLAQRFPSLFPSPQDQPISWSSVFLPDYWRSTTPMQDFVQGTLNLLQYDQYSGSLAALTWGVGVYWLSLPEKRDVMDWVFMAIEVTAISVCFGPAAALTILLSRRDQHLVNPFPELRRGRLTFV</sequence>
<feature type="transmembrane region" description="Helical" evidence="1">
    <location>
        <begin position="268"/>
        <end position="287"/>
    </location>
</feature>
<name>A0A179A042_9EURO</name>
<feature type="transmembrane region" description="Helical" evidence="1">
    <location>
        <begin position="172"/>
        <end position="197"/>
    </location>
</feature>
<keyword evidence="3" id="KW-1185">Reference proteome</keyword>
<protein>
    <submittedName>
        <fullName evidence="2">Uncharacterized protein</fullName>
    </submittedName>
</protein>
<organism evidence="2 3">
    <name type="scientific">Fonsecaea erecta</name>
    <dbReference type="NCBI Taxonomy" id="1367422"/>
    <lineage>
        <taxon>Eukaryota</taxon>
        <taxon>Fungi</taxon>
        <taxon>Dikarya</taxon>
        <taxon>Ascomycota</taxon>
        <taxon>Pezizomycotina</taxon>
        <taxon>Eurotiomycetes</taxon>
        <taxon>Chaetothyriomycetidae</taxon>
        <taxon>Chaetothyriales</taxon>
        <taxon>Herpotrichiellaceae</taxon>
        <taxon>Fonsecaea</taxon>
    </lineage>
</organism>
<feature type="transmembrane region" description="Helical" evidence="1">
    <location>
        <begin position="128"/>
        <end position="151"/>
    </location>
</feature>
<dbReference type="STRING" id="1367422.A0A179A042"/>
<keyword evidence="1" id="KW-1133">Transmembrane helix</keyword>
<evidence type="ECO:0000256" key="1">
    <source>
        <dbReference type="SAM" id="Phobius"/>
    </source>
</evidence>
<dbReference type="RefSeq" id="XP_018698343.1">
    <property type="nucleotide sequence ID" value="XM_018832464.1"/>
</dbReference>
<reference evidence="2 3" key="1">
    <citation type="submission" date="2016-04" db="EMBL/GenBank/DDBJ databases">
        <title>Draft genome of Fonsecaea erecta CBS 125763.</title>
        <authorList>
            <person name="Weiss V.A."/>
            <person name="Vicente V.A."/>
            <person name="Raittz R.T."/>
            <person name="Moreno L.F."/>
            <person name="De Souza E.M."/>
            <person name="Pedrosa F.O."/>
            <person name="Steffens M.B."/>
            <person name="Faoro H."/>
            <person name="Tadra-Sfeir M.Z."/>
            <person name="Najafzadeh M.J."/>
            <person name="Felipe M.S."/>
            <person name="Teixeira M."/>
            <person name="Sun J."/>
            <person name="Xi L."/>
            <person name="Gomes R."/>
            <person name="De Azevedo C.M."/>
            <person name="Salgado C.G."/>
            <person name="Da Silva M.B."/>
            <person name="Nascimento M.F."/>
            <person name="Queiroz-Telles F."/>
            <person name="Attili D.S."/>
            <person name="Gorbushina A."/>
        </authorList>
    </citation>
    <scope>NUCLEOTIDE SEQUENCE [LARGE SCALE GENOMIC DNA]</scope>
    <source>
        <strain evidence="2 3">CBS 125763</strain>
    </source>
</reference>
<feature type="transmembrane region" description="Helical" evidence="1">
    <location>
        <begin position="203"/>
        <end position="223"/>
    </location>
</feature>
<keyword evidence="1" id="KW-0812">Transmembrane</keyword>
<keyword evidence="1" id="KW-0472">Membrane</keyword>
<accession>A0A179A042</accession>
<gene>
    <name evidence="2" type="ORF">AYL99_00948</name>
</gene>
<dbReference type="OrthoDB" id="72269at2759"/>
<comment type="caution">
    <text evidence="2">The sequence shown here is derived from an EMBL/GenBank/DDBJ whole genome shotgun (WGS) entry which is preliminary data.</text>
</comment>
<feature type="transmembrane region" description="Helical" evidence="1">
    <location>
        <begin position="7"/>
        <end position="29"/>
    </location>
</feature>
<evidence type="ECO:0000313" key="3">
    <source>
        <dbReference type="Proteomes" id="UP000078343"/>
    </source>
</evidence>
<proteinExistence type="predicted"/>
<dbReference type="Proteomes" id="UP000078343">
    <property type="component" value="Unassembled WGS sequence"/>
</dbReference>